<reference evidence="1 2" key="1">
    <citation type="submission" date="2016-10" db="EMBL/GenBank/DDBJ databases">
        <authorList>
            <person name="de Groot N.N."/>
        </authorList>
    </citation>
    <scope>NUCLEOTIDE SEQUENCE [LARGE SCALE GENOMIC DNA]</scope>
    <source>
        <strain evidence="1 2">L 420-91</strain>
    </source>
</reference>
<sequence>MALGLDIEKLLLTMILGYLILLELRLDERN</sequence>
<dbReference type="Proteomes" id="UP000198956">
    <property type="component" value="Unassembled WGS sequence"/>
</dbReference>
<proteinExistence type="predicted"/>
<evidence type="ECO:0000313" key="2">
    <source>
        <dbReference type="Proteomes" id="UP000198956"/>
    </source>
</evidence>
<protein>
    <submittedName>
        <fullName evidence="1">Uncharacterized protein</fullName>
    </submittedName>
</protein>
<organism evidence="1 2">
    <name type="scientific">Aneurinibacillus thermoaerophilus</name>
    <dbReference type="NCBI Taxonomy" id="143495"/>
    <lineage>
        <taxon>Bacteria</taxon>
        <taxon>Bacillati</taxon>
        <taxon>Bacillota</taxon>
        <taxon>Bacilli</taxon>
        <taxon>Bacillales</taxon>
        <taxon>Paenibacillaceae</taxon>
        <taxon>Aneurinibacillus group</taxon>
        <taxon>Aneurinibacillus</taxon>
    </lineage>
</organism>
<name>A0A1G8APX1_ANETH</name>
<gene>
    <name evidence="1" type="ORF">SAMN04489735_101735</name>
</gene>
<dbReference type="EMBL" id="FNDE01000017">
    <property type="protein sequence ID" value="SDH22904.1"/>
    <property type="molecule type" value="Genomic_DNA"/>
</dbReference>
<evidence type="ECO:0000313" key="1">
    <source>
        <dbReference type="EMBL" id="SDH22904.1"/>
    </source>
</evidence>
<accession>A0A1G8APX1</accession>
<dbReference type="AlphaFoldDB" id="A0A1G8APX1"/>